<dbReference type="Gene3D" id="3.40.50.300">
    <property type="entry name" value="P-loop containing nucleotide triphosphate hydrolases"/>
    <property type="match status" value="2"/>
</dbReference>
<dbReference type="RefSeq" id="WP_124347834.1">
    <property type="nucleotide sequence ID" value="NZ_CP027706.1"/>
</dbReference>
<dbReference type="Proteomes" id="UP000693952">
    <property type="component" value="Chromosome"/>
</dbReference>
<evidence type="ECO:0000313" key="5">
    <source>
        <dbReference type="EMBL" id="QXH39014.1"/>
    </source>
</evidence>
<accession>A0ABX8MI83</accession>
<dbReference type="PANTHER" id="PTHR19211">
    <property type="entry name" value="ATP-BINDING TRANSPORT PROTEIN-RELATED"/>
    <property type="match status" value="1"/>
</dbReference>
<dbReference type="SMART" id="SM00382">
    <property type="entry name" value="AAA"/>
    <property type="match status" value="2"/>
</dbReference>
<evidence type="ECO:0000256" key="1">
    <source>
        <dbReference type="ARBA" id="ARBA00022737"/>
    </source>
</evidence>
<dbReference type="CDD" id="cd03221">
    <property type="entry name" value="ABCF_EF-3"/>
    <property type="match status" value="1"/>
</dbReference>
<feature type="domain" description="ABC transporter" evidence="4">
    <location>
        <begin position="11"/>
        <end position="244"/>
    </location>
</feature>
<dbReference type="PROSITE" id="PS50893">
    <property type="entry name" value="ABC_TRANSPORTER_2"/>
    <property type="match status" value="1"/>
</dbReference>
<dbReference type="SUPFAM" id="SSF52540">
    <property type="entry name" value="P-loop containing nucleoside triphosphate hydrolases"/>
    <property type="match status" value="2"/>
</dbReference>
<keyword evidence="3 5" id="KW-0067">ATP-binding</keyword>
<dbReference type="EMBL" id="CP077074">
    <property type="protein sequence ID" value="QXH39014.1"/>
    <property type="molecule type" value="Genomic_DNA"/>
</dbReference>
<dbReference type="InterPro" id="IPR027417">
    <property type="entry name" value="P-loop_NTPase"/>
</dbReference>
<name>A0ABX8MI83_9PSED</name>
<keyword evidence="2" id="KW-0547">Nucleotide-binding</keyword>
<proteinExistence type="predicted"/>
<protein>
    <submittedName>
        <fullName evidence="5">ATP-binding cassette domain-containing protein</fullName>
    </submittedName>
</protein>
<dbReference type="GO" id="GO:0005524">
    <property type="term" value="F:ATP binding"/>
    <property type="evidence" value="ECO:0007669"/>
    <property type="project" value="UniProtKB-KW"/>
</dbReference>
<dbReference type="InterPro" id="IPR017871">
    <property type="entry name" value="ABC_transporter-like_CS"/>
</dbReference>
<keyword evidence="6" id="KW-1185">Reference proteome</keyword>
<dbReference type="PROSITE" id="PS00211">
    <property type="entry name" value="ABC_TRANSPORTER_1"/>
    <property type="match status" value="1"/>
</dbReference>
<sequence length="546" mass="59609">MTHVTRLPALVSLNQLTYQFANGEILFNALNLTFDRQPTAIVGRNGMGKSLLLRLIAGELPASFGSINCNARLAYVPQDPSPQPQQSVAQVAGLAQALEALERLAGGTASLNDLQQVDERWDLAERLRQALDASGLQSVEPHDLAATLSGGQLARVVLIGALLSGAELLLLDEPSNHLDRAGRHWLMEQLQQWRGGLILVSHDRQLLMQVQRIVELTPQGVQAYGGNYALFQAQREAHHQAAQTALEHARTQRSREHKRLQREHDTIQRHAAASRKYAKSANVSGFERAKMLGAARDIMGKVRQAHQGHKGALDDQVREAFARVGPEQPTLLTLPATTLQAGQAVLNLQRAQLPWLDSQAPSSYLTCNVTGPARIALVGPNGCGKSTLLKMLAGLLSPVTGDCRVAVSSAYLDQHLAQLDPQRSLLEQLGTADTPLEESALRTRLARLQLDALRVQQPCALLSGGERLKAALALALWNGTPARLLLLDEPTNHLDLESVQAFERALRDFPGALVVASHDQDFLQALVVTHVLEWSPQGWHLRELHP</sequence>
<keyword evidence="1" id="KW-0677">Repeat</keyword>
<gene>
    <name evidence="5" type="ORF">KSS89_22615</name>
</gene>
<dbReference type="InterPro" id="IPR003593">
    <property type="entry name" value="AAA+_ATPase"/>
</dbReference>
<organism evidence="5 6">
    <name type="scientific">Pseudomonas sessilinigenes</name>
    <dbReference type="NCBI Taxonomy" id="658629"/>
    <lineage>
        <taxon>Bacteria</taxon>
        <taxon>Pseudomonadati</taxon>
        <taxon>Pseudomonadota</taxon>
        <taxon>Gammaproteobacteria</taxon>
        <taxon>Pseudomonadales</taxon>
        <taxon>Pseudomonadaceae</taxon>
        <taxon>Pseudomonas</taxon>
    </lineage>
</organism>
<evidence type="ECO:0000256" key="2">
    <source>
        <dbReference type="ARBA" id="ARBA00022741"/>
    </source>
</evidence>
<dbReference type="PANTHER" id="PTHR19211:SF6">
    <property type="entry name" value="BLL7188 PROTEIN"/>
    <property type="match status" value="1"/>
</dbReference>
<dbReference type="InterPro" id="IPR003439">
    <property type="entry name" value="ABC_transporter-like_ATP-bd"/>
</dbReference>
<reference evidence="5" key="1">
    <citation type="submission" date="2021-06" db="EMBL/GenBank/DDBJ databases">
        <title>Updating the genus Pseudomonas: Description of 43 new species and partition of the Pseudomonas putida group.</title>
        <authorList>
            <person name="Girard L."/>
            <person name="Lood C."/>
            <person name="Vandamme P."/>
            <person name="Rokni-Zadeh H."/>
            <person name="van Noort V."/>
            <person name="Hofte M."/>
            <person name="Lavigne R."/>
            <person name="De Mot R."/>
        </authorList>
    </citation>
    <scope>NUCLEOTIDE SEQUENCE</scope>
    <source>
        <strain evidence="5">CMR12a</strain>
    </source>
</reference>
<dbReference type="Pfam" id="PF00005">
    <property type="entry name" value="ABC_tran"/>
    <property type="match status" value="2"/>
</dbReference>
<dbReference type="InterPro" id="IPR050611">
    <property type="entry name" value="ABCF"/>
</dbReference>
<evidence type="ECO:0000259" key="4">
    <source>
        <dbReference type="PROSITE" id="PS50893"/>
    </source>
</evidence>
<evidence type="ECO:0000256" key="3">
    <source>
        <dbReference type="ARBA" id="ARBA00022840"/>
    </source>
</evidence>
<evidence type="ECO:0000313" key="6">
    <source>
        <dbReference type="Proteomes" id="UP000693952"/>
    </source>
</evidence>